<evidence type="ECO:0000259" key="12">
    <source>
        <dbReference type="PROSITE" id="PS50109"/>
    </source>
</evidence>
<dbReference type="STRING" id="593117.TGAM_1529"/>
<dbReference type="CDD" id="cd00088">
    <property type="entry name" value="HPT"/>
    <property type="match status" value="1"/>
</dbReference>
<dbReference type="InterPro" id="IPR003594">
    <property type="entry name" value="HATPase_dom"/>
</dbReference>
<dbReference type="PROSITE" id="PS50894">
    <property type="entry name" value="HPT"/>
    <property type="match status" value="1"/>
</dbReference>
<dbReference type="Pfam" id="PF02518">
    <property type="entry name" value="HATPase_c"/>
    <property type="match status" value="1"/>
</dbReference>
<dbReference type="RefSeq" id="WP_015859142.1">
    <property type="nucleotide sequence ID" value="NC_012804.1"/>
</dbReference>
<dbReference type="eggNOG" id="arCOG04403">
    <property type="taxonomic scope" value="Archaea"/>
</dbReference>
<proteinExistence type="predicted"/>
<dbReference type="SMART" id="SM00073">
    <property type="entry name" value="HPT"/>
    <property type="match status" value="1"/>
</dbReference>
<dbReference type="InterPro" id="IPR037052">
    <property type="entry name" value="CheA-like_P2_sf"/>
</dbReference>
<dbReference type="AlphaFoldDB" id="C5A719"/>
<dbReference type="InterPro" id="IPR036061">
    <property type="entry name" value="CheW-like_dom_sf"/>
</dbReference>
<dbReference type="GO" id="GO:0006935">
    <property type="term" value="P:chemotaxis"/>
    <property type="evidence" value="ECO:0007669"/>
    <property type="project" value="UniProtKB-KW"/>
</dbReference>
<dbReference type="GO" id="GO:0000155">
    <property type="term" value="F:phosphorelay sensor kinase activity"/>
    <property type="evidence" value="ECO:0007669"/>
    <property type="project" value="InterPro"/>
</dbReference>
<feature type="domain" description="Histidine kinase" evidence="12">
    <location>
        <begin position="357"/>
        <end position="598"/>
    </location>
</feature>
<keyword evidence="8 14" id="KW-0418">Kinase</keyword>
<dbReference type="PANTHER" id="PTHR43395:SF10">
    <property type="entry name" value="CHEMOTAXIS PROTEIN CHEA"/>
    <property type="match status" value="1"/>
</dbReference>
<evidence type="ECO:0000256" key="6">
    <source>
        <dbReference type="ARBA" id="ARBA00022679"/>
    </source>
</evidence>
<keyword evidence="5 11" id="KW-0597">Phosphoprotein</keyword>
<evidence type="ECO:0000313" key="15">
    <source>
        <dbReference type="Proteomes" id="UP000001488"/>
    </source>
</evidence>
<dbReference type="InterPro" id="IPR036890">
    <property type="entry name" value="HATPase_C_sf"/>
</dbReference>
<evidence type="ECO:0000256" key="3">
    <source>
        <dbReference type="ARBA" id="ARBA00021495"/>
    </source>
</evidence>
<dbReference type="PATRIC" id="fig|593117.10.peg.1532"/>
<evidence type="ECO:0000256" key="11">
    <source>
        <dbReference type="PROSITE-ProRule" id="PRU00110"/>
    </source>
</evidence>
<dbReference type="Pfam" id="PF07194">
    <property type="entry name" value="P2"/>
    <property type="match status" value="2"/>
</dbReference>
<gene>
    <name evidence="14" type="primary">cheA</name>
    <name evidence="14" type="ordered locus">TGAM_1529</name>
</gene>
<evidence type="ECO:0000256" key="1">
    <source>
        <dbReference type="ARBA" id="ARBA00000085"/>
    </source>
</evidence>
<dbReference type="InterPro" id="IPR004358">
    <property type="entry name" value="Sig_transdc_His_kin-like_C"/>
</dbReference>
<dbReference type="GeneID" id="7987331"/>
<protein>
    <recommendedName>
        <fullName evidence="3">Chemotaxis protein CheA</fullName>
        <ecNumber evidence="2">2.7.13.3</ecNumber>
    </recommendedName>
</protein>
<dbReference type="SUPFAM" id="SSF50341">
    <property type="entry name" value="CheW-like"/>
    <property type="match status" value="1"/>
</dbReference>
<dbReference type="InterPro" id="IPR008207">
    <property type="entry name" value="Sig_transdc_His_kin_Hpt_dom"/>
</dbReference>
<name>C5A719_THEGJ</name>
<evidence type="ECO:0000256" key="7">
    <source>
        <dbReference type="ARBA" id="ARBA00022741"/>
    </source>
</evidence>
<keyword evidence="7" id="KW-0547">Nucleotide-binding</keyword>
<dbReference type="EMBL" id="CP001398">
    <property type="protein sequence ID" value="ACS34031.1"/>
    <property type="molecule type" value="Genomic_DNA"/>
</dbReference>
<dbReference type="InterPro" id="IPR051315">
    <property type="entry name" value="Bact_Chemotaxis_CheA"/>
</dbReference>
<dbReference type="EC" id="2.7.13.3" evidence="2"/>
<dbReference type="SUPFAM" id="SSF55052">
    <property type="entry name" value="CheY-binding domain of CheA"/>
    <property type="match status" value="2"/>
</dbReference>
<evidence type="ECO:0000259" key="13">
    <source>
        <dbReference type="PROSITE" id="PS50894"/>
    </source>
</evidence>
<dbReference type="Proteomes" id="UP000001488">
    <property type="component" value="Chromosome"/>
</dbReference>
<sequence>MTIIGANYIGSFLEEAREKVVELKELFSRLSGDEENLSKTVEEMIRSAHTIKGTASLAGFPKLTQAAHWLETILDMIRSGNLSLDEDLLSIIRELIVSIDRLIHSIEDFGDEREVELSPVIARATLYLKNASRKAGKLPPLKVALEKRYEVVVSFEPVSEKIPVWTFAVLSKLQRLGHLISSEPDVNDIIEGRTKPGERLKLVIESPLSPDEIKEELGSVNGVRKVEVLGHGGQNERKEGKLRLRIYLTEETPFKAARALLIIQDLRKAGRVLSVNPPEGEIKDGMLLGESFFEVLLESELSFERVRELVLRHPGVRDVIKIGEPEGESTERKSFSGKKIRPLPFRSRKRTIPVDVSALDELLYSLGELVAIGEWLRDITSGSFNPEQIEELSGKLLETIERLRKTVTSLRTVKLRDRIAELIPSIEKLAAEKGKRVKVTILGEDVAVDRMVAAVVWEALVHILRNAVIHGIEGSEERLRIGKPPEGLIEISIVPHPSYVEVSVRDDGRGIDISEVKKRAVERGIITPEEAKRLSRKEALMLIFKPGMSTEREVSEESGRGFGLSVVMESIRELHGSVHVSSEEGRGTVITLRVPTDVLIIPVYIVEVGGKKYAIPSIGILDSFKLGAESVRKVGSVYVAAHTSGIFPAVLLHDIVEDFAPLPEGEVEGLLFQFDKDGKEKVLVLVDRILGKKETVVRSLRSLVPSAEVEKSVFTGVIIMGGREPVPLIDLISLMEGLVCEKR</sequence>
<dbReference type="PRINTS" id="PR00344">
    <property type="entry name" value="BCTRLSENSOR"/>
</dbReference>
<accession>C5A719</accession>
<dbReference type="FunFam" id="3.30.565.10:FF:000016">
    <property type="entry name" value="Chemotaxis protein CheA, putative"/>
    <property type="match status" value="1"/>
</dbReference>
<evidence type="ECO:0000256" key="9">
    <source>
        <dbReference type="ARBA" id="ARBA00022840"/>
    </source>
</evidence>
<keyword evidence="6 14" id="KW-0808">Transferase</keyword>
<dbReference type="Pfam" id="PF01627">
    <property type="entry name" value="Hpt"/>
    <property type="match status" value="1"/>
</dbReference>
<dbReference type="InterPro" id="IPR005467">
    <property type="entry name" value="His_kinase_dom"/>
</dbReference>
<evidence type="ECO:0000256" key="5">
    <source>
        <dbReference type="ARBA" id="ARBA00022553"/>
    </source>
</evidence>
<feature type="modified residue" description="Phosphohistidine" evidence="11">
    <location>
        <position position="49"/>
    </location>
</feature>
<evidence type="ECO:0000256" key="8">
    <source>
        <dbReference type="ARBA" id="ARBA00022777"/>
    </source>
</evidence>
<dbReference type="Gene3D" id="3.30.565.10">
    <property type="entry name" value="Histidine kinase-like ATPase, C-terminal domain"/>
    <property type="match status" value="1"/>
</dbReference>
<dbReference type="HOGENOM" id="CLU_000650_3_6_2"/>
<dbReference type="InterPro" id="IPR036641">
    <property type="entry name" value="HPT_dom_sf"/>
</dbReference>
<evidence type="ECO:0000256" key="2">
    <source>
        <dbReference type="ARBA" id="ARBA00012438"/>
    </source>
</evidence>
<dbReference type="Gene3D" id="3.30.70.1110">
    <property type="entry name" value="Histidine kinase CheA-like, P2 response regulator-binding domain"/>
    <property type="match status" value="2"/>
</dbReference>
<dbReference type="SUPFAM" id="SSF47226">
    <property type="entry name" value="Histidine-containing phosphotransfer domain, HPT domain"/>
    <property type="match status" value="1"/>
</dbReference>
<dbReference type="Gene3D" id="1.20.120.160">
    <property type="entry name" value="HPT domain"/>
    <property type="match status" value="1"/>
</dbReference>
<evidence type="ECO:0000256" key="10">
    <source>
        <dbReference type="ARBA" id="ARBA00023012"/>
    </source>
</evidence>
<comment type="catalytic activity">
    <reaction evidence="1">
        <text>ATP + protein L-histidine = ADP + protein N-phospho-L-histidine.</text>
        <dbReference type="EC" id="2.7.13.3"/>
    </reaction>
</comment>
<dbReference type="SUPFAM" id="SSF55874">
    <property type="entry name" value="ATPase domain of HSP90 chaperone/DNA topoisomerase II/histidine kinase"/>
    <property type="match status" value="1"/>
</dbReference>
<keyword evidence="15" id="KW-1185">Reference proteome</keyword>
<keyword evidence="10" id="KW-0902">Two-component regulatory system</keyword>
<dbReference type="KEGG" id="tga:TGAM_1529"/>
<dbReference type="InterPro" id="IPR010808">
    <property type="entry name" value="CheA_P2-bd"/>
</dbReference>
<dbReference type="InterPro" id="IPR035891">
    <property type="entry name" value="CheY-binding_CheA"/>
</dbReference>
<evidence type="ECO:0000313" key="14">
    <source>
        <dbReference type="EMBL" id="ACS34031.1"/>
    </source>
</evidence>
<dbReference type="SMART" id="SM00387">
    <property type="entry name" value="HATPase_c"/>
    <property type="match status" value="1"/>
</dbReference>
<keyword evidence="9" id="KW-0067">ATP-binding</keyword>
<reference evidence="14 15" key="1">
    <citation type="journal article" date="2007" name="Genome Biol.">
        <title>Genome analysis and genome-wide proteomics of Thermococcus gammatolerans, the most radioresistant organism known amongst the Archaea.</title>
        <authorList>
            <person name="Zivanovic Y."/>
            <person name="Armengaud J."/>
            <person name="Lagorce A."/>
            <person name="Leplat C."/>
            <person name="Guerin P."/>
            <person name="Dutertre M."/>
            <person name="Anthouard V."/>
            <person name="Forterre P."/>
            <person name="Wincker P."/>
            <person name="Confalonieri F."/>
        </authorList>
    </citation>
    <scope>NUCLEOTIDE SEQUENCE [LARGE SCALE GENOMIC DNA]</scope>
    <source>
        <strain evidence="15">DSM 15229 / JCM 11827 / EJ3</strain>
    </source>
</reference>
<dbReference type="PROSITE" id="PS50109">
    <property type="entry name" value="HIS_KIN"/>
    <property type="match status" value="1"/>
</dbReference>
<evidence type="ECO:0000256" key="4">
    <source>
        <dbReference type="ARBA" id="ARBA00022500"/>
    </source>
</evidence>
<dbReference type="PaxDb" id="593117-TGAM_1529"/>
<keyword evidence="4" id="KW-0145">Chemotaxis</keyword>
<feature type="domain" description="HPt" evidence="13">
    <location>
        <begin position="1"/>
        <end position="106"/>
    </location>
</feature>
<organism evidence="14 15">
    <name type="scientific">Thermococcus gammatolerans (strain DSM 15229 / JCM 11827 / EJ3)</name>
    <dbReference type="NCBI Taxonomy" id="593117"/>
    <lineage>
        <taxon>Archaea</taxon>
        <taxon>Methanobacteriati</taxon>
        <taxon>Methanobacteriota</taxon>
        <taxon>Thermococci</taxon>
        <taxon>Thermococcales</taxon>
        <taxon>Thermococcaceae</taxon>
        <taxon>Thermococcus</taxon>
    </lineage>
</organism>
<dbReference type="GO" id="GO:0005524">
    <property type="term" value="F:ATP binding"/>
    <property type="evidence" value="ECO:0007669"/>
    <property type="project" value="UniProtKB-KW"/>
</dbReference>
<dbReference type="OrthoDB" id="293137at2157"/>
<dbReference type="PANTHER" id="PTHR43395">
    <property type="entry name" value="SENSOR HISTIDINE KINASE CHEA"/>
    <property type="match status" value="1"/>
</dbReference>